<dbReference type="Gene3D" id="3.40.50.360">
    <property type="match status" value="1"/>
</dbReference>
<dbReference type="GO" id="GO:0010181">
    <property type="term" value="F:FMN binding"/>
    <property type="evidence" value="ECO:0007669"/>
    <property type="project" value="InterPro"/>
</dbReference>
<dbReference type="SUPFAM" id="SSF52218">
    <property type="entry name" value="Flavoproteins"/>
    <property type="match status" value="1"/>
</dbReference>
<reference evidence="2" key="1">
    <citation type="submission" date="2017-10" db="EMBL/GenBank/DDBJ databases">
        <title>Kefir isolates.</title>
        <authorList>
            <person name="Kim Y."/>
            <person name="Blasche S."/>
        </authorList>
    </citation>
    <scope>NUCLEOTIDE SEQUENCE [LARGE SCALE GENOMIC DNA]</scope>
    <source>
        <strain evidence="2">OG2-2</strain>
    </source>
</reference>
<dbReference type="InterPro" id="IPR029039">
    <property type="entry name" value="Flavoprotein-like_sf"/>
</dbReference>
<dbReference type="EMBL" id="PDEV01000001">
    <property type="protein sequence ID" value="PEN16664.1"/>
    <property type="molecule type" value="Genomic_DNA"/>
</dbReference>
<feature type="domain" description="Flavodoxin-like" evidence="1">
    <location>
        <begin position="5"/>
        <end position="190"/>
    </location>
</feature>
<dbReference type="Proteomes" id="UP000219947">
    <property type="component" value="Unassembled WGS sequence"/>
</dbReference>
<dbReference type="GO" id="GO:0009055">
    <property type="term" value="F:electron transfer activity"/>
    <property type="evidence" value="ECO:0007669"/>
    <property type="project" value="InterPro"/>
</dbReference>
<sequence>MTIRVLIIFGSTYGYTERYANWLAEDLRALPQAPEVNTLRATEVTPELVEAADSVIIGGSDYGGFLTGAPSLKKKIVPFILPKKERTAFFTVSFTGEYSKKLLDKAVAKSYTAELTDGRPTFHLRGGIDFSELSLAHKTALKGPVRAWLMANPNPNEGIQQMLECYKTGHADYTNRESLKPLVEAISKFL</sequence>
<dbReference type="PROSITE" id="PS50902">
    <property type="entry name" value="FLAVODOXIN_LIKE"/>
    <property type="match status" value="1"/>
</dbReference>
<dbReference type="InterPro" id="IPR026816">
    <property type="entry name" value="Flavodoxin_dom"/>
</dbReference>
<dbReference type="PROSITE" id="PS00201">
    <property type="entry name" value="FLAVODOXIN"/>
    <property type="match status" value="1"/>
</dbReference>
<gene>
    <name evidence="2" type="ORF">CRM92_01075</name>
</gene>
<dbReference type="RefSeq" id="WP_048779787.1">
    <property type="nucleotide sequence ID" value="NZ_CAURLQ010000027.1"/>
</dbReference>
<proteinExistence type="predicted"/>
<name>A0A2A8D715_9MICC</name>
<dbReference type="InterPro" id="IPR001226">
    <property type="entry name" value="Flavodoxin_CS"/>
</dbReference>
<accession>A0A2A8D715</accession>
<dbReference type="Pfam" id="PF12724">
    <property type="entry name" value="Flavodoxin_5"/>
    <property type="match status" value="1"/>
</dbReference>
<keyword evidence="3" id="KW-1185">Reference proteome</keyword>
<evidence type="ECO:0000313" key="2">
    <source>
        <dbReference type="EMBL" id="PEN16664.1"/>
    </source>
</evidence>
<organism evidence="2 3">
    <name type="scientific">Rothia dentocariosa</name>
    <dbReference type="NCBI Taxonomy" id="2047"/>
    <lineage>
        <taxon>Bacteria</taxon>
        <taxon>Bacillati</taxon>
        <taxon>Actinomycetota</taxon>
        <taxon>Actinomycetes</taxon>
        <taxon>Micrococcales</taxon>
        <taxon>Micrococcaceae</taxon>
        <taxon>Rothia</taxon>
    </lineage>
</organism>
<evidence type="ECO:0000313" key="3">
    <source>
        <dbReference type="Proteomes" id="UP000219947"/>
    </source>
</evidence>
<comment type="caution">
    <text evidence="2">The sequence shown here is derived from an EMBL/GenBank/DDBJ whole genome shotgun (WGS) entry which is preliminary data.</text>
</comment>
<dbReference type="AlphaFoldDB" id="A0A2A8D715"/>
<protein>
    <submittedName>
        <fullName evidence="2">Flavodoxin</fullName>
    </submittedName>
</protein>
<dbReference type="InterPro" id="IPR008254">
    <property type="entry name" value="Flavodoxin/NO_synth"/>
</dbReference>
<evidence type="ECO:0000259" key="1">
    <source>
        <dbReference type="PROSITE" id="PS50902"/>
    </source>
</evidence>